<keyword evidence="3" id="KW-0732">Signal</keyword>
<organism evidence="5 6">
    <name type="scientific">Streptomyces coryli</name>
    <dbReference type="NCBI Taxonomy" id="1128680"/>
    <lineage>
        <taxon>Bacteria</taxon>
        <taxon>Bacillati</taxon>
        <taxon>Actinomycetota</taxon>
        <taxon>Actinomycetes</taxon>
        <taxon>Kitasatosporales</taxon>
        <taxon>Streptomycetaceae</taxon>
        <taxon>Streptomyces</taxon>
    </lineage>
</organism>
<dbReference type="GO" id="GO:0030246">
    <property type="term" value="F:carbohydrate binding"/>
    <property type="evidence" value="ECO:0007669"/>
    <property type="project" value="TreeGrafter"/>
</dbReference>
<protein>
    <submittedName>
        <fullName evidence="5">Sugar ABC transporter substrate-binding protein</fullName>
    </submittedName>
</protein>
<accession>A0A6G4U336</accession>
<evidence type="ECO:0000256" key="3">
    <source>
        <dbReference type="SAM" id="SignalP"/>
    </source>
</evidence>
<dbReference type="PANTHER" id="PTHR30036:SF7">
    <property type="entry name" value="ABC TRANSPORTER PERIPLASMIC-BINDING PROTEIN YPHF"/>
    <property type="match status" value="1"/>
</dbReference>
<comment type="caution">
    <text evidence="5">The sequence shown here is derived from an EMBL/GenBank/DDBJ whole genome shotgun (WGS) entry which is preliminary data.</text>
</comment>
<evidence type="ECO:0000313" key="5">
    <source>
        <dbReference type="EMBL" id="NGN66493.1"/>
    </source>
</evidence>
<proteinExistence type="inferred from homology"/>
<dbReference type="EMBL" id="JAAKZV010000098">
    <property type="protein sequence ID" value="NGN66493.1"/>
    <property type="molecule type" value="Genomic_DNA"/>
</dbReference>
<dbReference type="Gene3D" id="3.40.50.2300">
    <property type="match status" value="2"/>
</dbReference>
<dbReference type="InterPro" id="IPR050555">
    <property type="entry name" value="Bact_Solute-Bind_Prot2"/>
</dbReference>
<keyword evidence="6" id="KW-1185">Reference proteome</keyword>
<dbReference type="GO" id="GO:0030288">
    <property type="term" value="C:outer membrane-bounded periplasmic space"/>
    <property type="evidence" value="ECO:0007669"/>
    <property type="project" value="TreeGrafter"/>
</dbReference>
<feature type="signal peptide" evidence="3">
    <location>
        <begin position="1"/>
        <end position="21"/>
    </location>
</feature>
<dbReference type="CDD" id="cd06312">
    <property type="entry name" value="PBP1_ABC_sugar_binding-like"/>
    <property type="match status" value="1"/>
</dbReference>
<evidence type="ECO:0000256" key="2">
    <source>
        <dbReference type="ARBA" id="ARBA00007639"/>
    </source>
</evidence>
<comment type="similarity">
    <text evidence="2">Belongs to the bacterial solute-binding protein 2 family.</text>
</comment>
<dbReference type="SUPFAM" id="SSF53822">
    <property type="entry name" value="Periplasmic binding protein-like I"/>
    <property type="match status" value="1"/>
</dbReference>
<evidence type="ECO:0000313" key="6">
    <source>
        <dbReference type="Proteomes" id="UP000481583"/>
    </source>
</evidence>
<sequence>MARVRAWVGGALALALGAAVAGCSSTGGKRAEEAAEQSGGKPAVDTPRWTVAMITHSGQGDTFWDVVRKGAQQAADKDNIKLTYGANPEANEQAQLVQNAIDQKVDGIVVTLAKPSAMKAVVQKAVKAGIPVLTINSGAEDSKKFGALAHLGQDEDVAGEAAGEQLNKTGRKKALCVLHEQGNVGHEQRCDGAAKTFDGTMEKLYVEGTNMPSVESSLEAKLTADKSIDSVLTLGAPFADTAVKAKDSAGSDAQISTFDLTAGVAKGLGDGTLSFAVDQQQYLQGYEAIDLLWLYKYNGNMLGGGRPVLTGPQILTKEDAADLQKYAERGTR</sequence>
<comment type="subcellular location">
    <subcellularLocation>
        <location evidence="1">Cell envelope</location>
    </subcellularLocation>
</comment>
<dbReference type="RefSeq" id="WP_165239809.1">
    <property type="nucleotide sequence ID" value="NZ_JAAKZV010000098.1"/>
</dbReference>
<dbReference type="PROSITE" id="PS51257">
    <property type="entry name" value="PROKAR_LIPOPROTEIN"/>
    <property type="match status" value="1"/>
</dbReference>
<dbReference type="Proteomes" id="UP000481583">
    <property type="component" value="Unassembled WGS sequence"/>
</dbReference>
<name>A0A6G4U336_9ACTN</name>
<evidence type="ECO:0000256" key="1">
    <source>
        <dbReference type="ARBA" id="ARBA00004196"/>
    </source>
</evidence>
<dbReference type="AlphaFoldDB" id="A0A6G4U336"/>
<reference evidence="5 6" key="1">
    <citation type="submission" date="2020-02" db="EMBL/GenBank/DDBJ databases">
        <title>Whole-genome analyses of novel actinobacteria.</title>
        <authorList>
            <person name="Sahin N."/>
        </authorList>
    </citation>
    <scope>NUCLEOTIDE SEQUENCE [LARGE SCALE GENOMIC DNA]</scope>
    <source>
        <strain evidence="5 6">A7024</strain>
    </source>
</reference>
<feature type="chain" id="PRO_5038765026" evidence="3">
    <location>
        <begin position="22"/>
        <end position="332"/>
    </location>
</feature>
<feature type="domain" description="Periplasmic binding protein" evidence="4">
    <location>
        <begin position="54"/>
        <end position="294"/>
    </location>
</feature>
<dbReference type="InterPro" id="IPR028082">
    <property type="entry name" value="Peripla_BP_I"/>
</dbReference>
<evidence type="ECO:0000259" key="4">
    <source>
        <dbReference type="Pfam" id="PF13407"/>
    </source>
</evidence>
<dbReference type="PANTHER" id="PTHR30036">
    <property type="entry name" value="D-XYLOSE-BINDING PERIPLASMIC PROTEIN"/>
    <property type="match status" value="1"/>
</dbReference>
<dbReference type="Pfam" id="PF13407">
    <property type="entry name" value="Peripla_BP_4"/>
    <property type="match status" value="1"/>
</dbReference>
<dbReference type="InterPro" id="IPR025997">
    <property type="entry name" value="SBP_2_dom"/>
</dbReference>
<gene>
    <name evidence="5" type="ORF">G5C51_21645</name>
</gene>